<dbReference type="EMBL" id="JACHIB010000011">
    <property type="protein sequence ID" value="MBB6083990.1"/>
    <property type="molecule type" value="Genomic_DNA"/>
</dbReference>
<keyword evidence="7" id="KW-0998">Cell outer membrane</keyword>
<proteinExistence type="inferred from homology"/>
<name>A0A7W9WPM8_CASDE</name>
<gene>
    <name evidence="8" type="ORF">HNR28_002035</name>
</gene>
<accession>A0A7W9WPM8</accession>
<dbReference type="Pfam" id="PF03349">
    <property type="entry name" value="Toluene_X"/>
    <property type="match status" value="1"/>
</dbReference>
<evidence type="ECO:0000256" key="1">
    <source>
        <dbReference type="ARBA" id="ARBA00004571"/>
    </source>
</evidence>
<protein>
    <submittedName>
        <fullName evidence="8">Long-chain fatty acid transport protein</fullName>
    </submittedName>
</protein>
<sequence length="450" mass="47882">MKTHYTLKTLSAMILGLGTLGIAHGAGFQLLEQNASGLGSAYAGSAASGENASATYFNPASMTLLPGMNVSAGAVAIKPSFKFSDGGSTNPLGGSPGGGNGGDAGSLGVVPNAHFTWQMNPRLWLGLSVGAPFGLMTDYDEGWVGRYHSEKFSIESININPSIAFKATDTLSIGAGVSYTHLDADYRKAQFVPSIPTGAMGNPIPLPGGDLSAKVKAKGDGWGWNVGVLWQATPDTRFGLSYRSKVKIDADGTTTLRNRSVPTSIALAPGMSIPNPIAGLLPLGEYDAETTVELPDTAIFSVVHQLNDRWTLLGDVSWTGWSSIPELKIENSGVSNSTLDLRFKDAWRVALGAHYKYSESWTFKGGVAWDQSPVRDDAFRPSSLPDNDRYWLSLGAQYNFNKNTSIDVGYAHLFVKSTSVNNNSSKDAGVLKGDYDSSADLFGVQFSHRF</sequence>
<evidence type="ECO:0000256" key="4">
    <source>
        <dbReference type="ARBA" id="ARBA00022692"/>
    </source>
</evidence>
<evidence type="ECO:0000256" key="7">
    <source>
        <dbReference type="ARBA" id="ARBA00023237"/>
    </source>
</evidence>
<evidence type="ECO:0000256" key="3">
    <source>
        <dbReference type="ARBA" id="ARBA00022452"/>
    </source>
</evidence>
<dbReference type="AlphaFoldDB" id="A0A7W9WPM8"/>
<evidence type="ECO:0000256" key="6">
    <source>
        <dbReference type="ARBA" id="ARBA00023136"/>
    </source>
</evidence>
<reference evidence="8 9" key="1">
    <citation type="submission" date="2020-08" db="EMBL/GenBank/DDBJ databases">
        <title>Genomic Encyclopedia of Type Strains, Phase IV (KMG-IV): sequencing the most valuable type-strain genomes for metagenomic binning, comparative biology and taxonomic classification.</title>
        <authorList>
            <person name="Goeker M."/>
        </authorList>
    </citation>
    <scope>NUCLEOTIDE SEQUENCE [LARGE SCALE GENOMIC DNA]</scope>
    <source>
        <strain evidence="8 9">DSM 12141</strain>
    </source>
</reference>
<organism evidence="8 9">
    <name type="scientific">Castellaniella defragrans</name>
    <name type="common">Alcaligenes defragrans</name>
    <dbReference type="NCBI Taxonomy" id="75697"/>
    <lineage>
        <taxon>Bacteria</taxon>
        <taxon>Pseudomonadati</taxon>
        <taxon>Pseudomonadota</taxon>
        <taxon>Betaproteobacteria</taxon>
        <taxon>Burkholderiales</taxon>
        <taxon>Alcaligenaceae</taxon>
        <taxon>Castellaniella</taxon>
    </lineage>
</organism>
<evidence type="ECO:0000313" key="8">
    <source>
        <dbReference type="EMBL" id="MBB6083990.1"/>
    </source>
</evidence>
<dbReference type="GO" id="GO:0015483">
    <property type="term" value="F:long-chain fatty acid transporting porin activity"/>
    <property type="evidence" value="ECO:0007669"/>
    <property type="project" value="TreeGrafter"/>
</dbReference>
<comment type="caution">
    <text evidence="8">The sequence shown here is derived from an EMBL/GenBank/DDBJ whole genome shotgun (WGS) entry which is preliminary data.</text>
</comment>
<keyword evidence="5" id="KW-0732">Signal</keyword>
<evidence type="ECO:0000256" key="2">
    <source>
        <dbReference type="ARBA" id="ARBA00008163"/>
    </source>
</evidence>
<dbReference type="PANTHER" id="PTHR35093">
    <property type="entry name" value="OUTER MEMBRANE PROTEIN NMB0088-RELATED"/>
    <property type="match status" value="1"/>
</dbReference>
<evidence type="ECO:0000313" key="9">
    <source>
        <dbReference type="Proteomes" id="UP000541136"/>
    </source>
</evidence>
<dbReference type="GO" id="GO:0009279">
    <property type="term" value="C:cell outer membrane"/>
    <property type="evidence" value="ECO:0007669"/>
    <property type="project" value="UniProtKB-SubCell"/>
</dbReference>
<dbReference type="Proteomes" id="UP000541136">
    <property type="component" value="Unassembled WGS sequence"/>
</dbReference>
<keyword evidence="4" id="KW-0812">Transmembrane</keyword>
<dbReference type="RefSeq" id="WP_151024602.1">
    <property type="nucleotide sequence ID" value="NZ_JACHIB010000011.1"/>
</dbReference>
<comment type="subcellular location">
    <subcellularLocation>
        <location evidence="1">Cell outer membrane</location>
        <topology evidence="1">Multi-pass membrane protein</topology>
    </subcellularLocation>
</comment>
<dbReference type="PANTHER" id="PTHR35093:SF8">
    <property type="entry name" value="OUTER MEMBRANE PROTEIN NMB0088-RELATED"/>
    <property type="match status" value="1"/>
</dbReference>
<keyword evidence="3" id="KW-1134">Transmembrane beta strand</keyword>
<dbReference type="Gene3D" id="2.40.160.60">
    <property type="entry name" value="Outer membrane protein transport protein (OMPP1/FadL/TodX)"/>
    <property type="match status" value="1"/>
</dbReference>
<keyword evidence="6" id="KW-0472">Membrane</keyword>
<evidence type="ECO:0000256" key="5">
    <source>
        <dbReference type="ARBA" id="ARBA00022729"/>
    </source>
</evidence>
<comment type="similarity">
    <text evidence="2">Belongs to the OmpP1/FadL family.</text>
</comment>
<dbReference type="InterPro" id="IPR005017">
    <property type="entry name" value="OMPP1/FadL/TodX"/>
</dbReference>
<dbReference type="SUPFAM" id="SSF56935">
    <property type="entry name" value="Porins"/>
    <property type="match status" value="1"/>
</dbReference>